<evidence type="ECO:0000256" key="1">
    <source>
        <dbReference type="SAM" id="MobiDB-lite"/>
    </source>
</evidence>
<feature type="compositionally biased region" description="Basic and acidic residues" evidence="1">
    <location>
        <begin position="76"/>
        <end position="93"/>
    </location>
</feature>
<evidence type="ECO:0000313" key="2">
    <source>
        <dbReference type="EMBL" id="BBH07172.1"/>
    </source>
</evidence>
<dbReference type="AlphaFoldDB" id="A0A4Y1RS33"/>
<feature type="region of interest" description="Disordered" evidence="1">
    <location>
        <begin position="1"/>
        <end position="33"/>
    </location>
</feature>
<dbReference type="EMBL" id="AP019303">
    <property type="protein sequence ID" value="BBH07172.1"/>
    <property type="molecule type" value="Genomic_DNA"/>
</dbReference>
<organism evidence="2">
    <name type="scientific">Prunus dulcis</name>
    <name type="common">Almond</name>
    <name type="synonym">Amygdalus dulcis</name>
    <dbReference type="NCBI Taxonomy" id="3755"/>
    <lineage>
        <taxon>Eukaryota</taxon>
        <taxon>Viridiplantae</taxon>
        <taxon>Streptophyta</taxon>
        <taxon>Embryophyta</taxon>
        <taxon>Tracheophyta</taxon>
        <taxon>Spermatophyta</taxon>
        <taxon>Magnoliopsida</taxon>
        <taxon>eudicotyledons</taxon>
        <taxon>Gunneridae</taxon>
        <taxon>Pentapetalae</taxon>
        <taxon>rosids</taxon>
        <taxon>fabids</taxon>
        <taxon>Rosales</taxon>
        <taxon>Rosaceae</taxon>
        <taxon>Amygdaloideae</taxon>
        <taxon>Amygdaleae</taxon>
        <taxon>Prunus</taxon>
    </lineage>
</organism>
<proteinExistence type="predicted"/>
<accession>A0A4Y1RS33</accession>
<name>A0A4Y1RS33_PRUDU</name>
<feature type="non-terminal residue" evidence="2">
    <location>
        <position position="1"/>
    </location>
</feature>
<reference evidence="2" key="1">
    <citation type="journal article" date="2019" name="Science">
        <title>Mutation of a bHLH transcription factor allowed almond domestication.</title>
        <authorList>
            <person name="Sanchez-Perez R."/>
            <person name="Pavan S."/>
            <person name="Mazzeo R."/>
            <person name="Moldovan C."/>
            <person name="Aiese Cigliano R."/>
            <person name="Del Cueto J."/>
            <person name="Ricciardi F."/>
            <person name="Lotti C."/>
            <person name="Ricciardi L."/>
            <person name="Dicenta F."/>
            <person name="Lopez-Marques R.L."/>
            <person name="Lindberg Moller B."/>
        </authorList>
    </citation>
    <scope>NUCLEOTIDE SEQUENCE</scope>
</reference>
<gene>
    <name evidence="2" type="ORF">Prudu_019037</name>
</gene>
<sequence>SRQHTVYPSRNWQDSGDYSQPDSLASLGDTKSTRAATGRIQGIVVSLICNPGRSRSRDTKSIRAANPGTHGPSVPETREANVKCTDKTEGKLDVRRHRHN</sequence>
<protein>
    <submittedName>
        <fullName evidence="2">Uncharacterized protein</fullName>
    </submittedName>
</protein>
<feature type="region of interest" description="Disordered" evidence="1">
    <location>
        <begin position="51"/>
        <end position="100"/>
    </location>
</feature>